<organism evidence="1 2">
    <name type="scientific">Methanococcoides burtonii (strain DSM 6242 / NBRC 107633 / OCM 468 / ACE-M)</name>
    <dbReference type="NCBI Taxonomy" id="259564"/>
    <lineage>
        <taxon>Archaea</taxon>
        <taxon>Methanobacteriati</taxon>
        <taxon>Methanobacteriota</taxon>
        <taxon>Stenosarchaea group</taxon>
        <taxon>Methanomicrobia</taxon>
        <taxon>Methanosarcinales</taxon>
        <taxon>Methanosarcinaceae</taxon>
        <taxon>Methanococcoides</taxon>
    </lineage>
</organism>
<dbReference type="OrthoDB" id="147385at2157"/>
<gene>
    <name evidence="1" type="ordered locus">Mbur_1536</name>
</gene>
<accession>Q12VT4</accession>
<protein>
    <submittedName>
        <fullName evidence="1">Uncharacterized protein</fullName>
    </submittedName>
</protein>
<keyword evidence="2" id="KW-1185">Reference proteome</keyword>
<name>Q12VT4_METBU</name>
<dbReference type="AlphaFoldDB" id="Q12VT4"/>
<reference evidence="2" key="1">
    <citation type="journal article" date="2009" name="ISME J.">
        <title>The genome sequence of the psychrophilic archaeon, Methanococcoides burtonii: the role of genome evolution in cold adaptation.</title>
        <authorList>
            <person name="Allen M.A."/>
            <person name="Lauro F.M."/>
            <person name="Williams T.J."/>
            <person name="Burg D."/>
            <person name="Siddiqui K.S."/>
            <person name="De Francisci D."/>
            <person name="Chong K.W."/>
            <person name="Pilak O."/>
            <person name="Chew H.H."/>
            <person name="De Maere M.Z."/>
            <person name="Ting L."/>
            <person name="Katrib M."/>
            <person name="Ng C."/>
            <person name="Sowers K.R."/>
            <person name="Galperin M.Y."/>
            <person name="Anderson I.J."/>
            <person name="Ivanova N."/>
            <person name="Dalin E."/>
            <person name="Martinez M."/>
            <person name="Lapidus A."/>
            <person name="Hauser L."/>
            <person name="Land M."/>
            <person name="Thomas T."/>
            <person name="Cavicchioli R."/>
        </authorList>
    </citation>
    <scope>NUCLEOTIDE SEQUENCE [LARGE SCALE GENOMIC DNA]</scope>
    <source>
        <strain evidence="2">DSM 6242 / NBRC 107633 / OCM 468 / ACE-M</strain>
    </source>
</reference>
<dbReference type="RefSeq" id="WP_011499586.1">
    <property type="nucleotide sequence ID" value="NC_007955.1"/>
</dbReference>
<evidence type="ECO:0000313" key="2">
    <source>
        <dbReference type="Proteomes" id="UP000001979"/>
    </source>
</evidence>
<dbReference type="HOGENOM" id="CLU_1127086_0_0_2"/>
<dbReference type="STRING" id="259564.Mbur_1536"/>
<dbReference type="Proteomes" id="UP000001979">
    <property type="component" value="Chromosome"/>
</dbReference>
<dbReference type="EMBL" id="CP000300">
    <property type="protein sequence ID" value="ABE52442.1"/>
    <property type="molecule type" value="Genomic_DNA"/>
</dbReference>
<evidence type="ECO:0000313" key="1">
    <source>
        <dbReference type="EMBL" id="ABE52442.1"/>
    </source>
</evidence>
<sequence length="246" mass="29321">MIESETKVYSEMVDEIFSRYEGKYESLLRNIPRFFNLLQRIYTSRELTWEAKFKINSCFSYFAIPDDYIPDDEGPEGFLDDFFVCVYVLDDLSTEYSILIKENWEFEDNIMELIPFVLDETIDLLGEKCYDILGFTGLLRFDEISSISHLFQTPQNINEKIERIDYENQELLSLLRTILVYSGNKNILRTLSSLKKTFDEDEWRKVQNIIERSEFHESKYDNSHEIELDKIRRKIVLGINEDILDD</sequence>
<dbReference type="KEGG" id="mbu:Mbur_1536"/>
<dbReference type="GeneID" id="3997359"/>
<proteinExistence type="predicted"/>